<evidence type="ECO:0000256" key="1">
    <source>
        <dbReference type="ARBA" id="ARBA00023115"/>
    </source>
</evidence>
<dbReference type="PANTHER" id="PTHR43317:SF1">
    <property type="entry name" value="THERMOSPERMINE SYNTHASE ACAULIS5"/>
    <property type="match status" value="1"/>
</dbReference>
<proteinExistence type="predicted"/>
<feature type="transmembrane region" description="Helical" evidence="3">
    <location>
        <begin position="200"/>
        <end position="225"/>
    </location>
</feature>
<gene>
    <name evidence="4" type="ORF">Pla133_26420</name>
</gene>
<feature type="transmembrane region" description="Helical" evidence="3">
    <location>
        <begin position="174"/>
        <end position="194"/>
    </location>
</feature>
<evidence type="ECO:0000313" key="4">
    <source>
        <dbReference type="EMBL" id="QDU67554.1"/>
    </source>
</evidence>
<dbReference type="PANTHER" id="PTHR43317">
    <property type="entry name" value="THERMOSPERMINE SYNTHASE ACAULIS5"/>
    <property type="match status" value="1"/>
</dbReference>
<keyword evidence="3" id="KW-0472">Membrane</keyword>
<keyword evidence="5" id="KW-1185">Reference proteome</keyword>
<dbReference type="SUPFAM" id="SSF53335">
    <property type="entry name" value="S-adenosyl-L-methionine-dependent methyltransferases"/>
    <property type="match status" value="1"/>
</dbReference>
<reference evidence="4 5" key="1">
    <citation type="submission" date="2019-02" db="EMBL/GenBank/DDBJ databases">
        <title>Deep-cultivation of Planctomycetes and their phenomic and genomic characterization uncovers novel biology.</title>
        <authorList>
            <person name="Wiegand S."/>
            <person name="Jogler M."/>
            <person name="Boedeker C."/>
            <person name="Pinto D."/>
            <person name="Vollmers J."/>
            <person name="Rivas-Marin E."/>
            <person name="Kohn T."/>
            <person name="Peeters S.H."/>
            <person name="Heuer A."/>
            <person name="Rast P."/>
            <person name="Oberbeckmann S."/>
            <person name="Bunk B."/>
            <person name="Jeske O."/>
            <person name="Meyerdierks A."/>
            <person name="Storesund J.E."/>
            <person name="Kallscheuer N."/>
            <person name="Luecker S."/>
            <person name="Lage O.M."/>
            <person name="Pohl T."/>
            <person name="Merkel B.J."/>
            <person name="Hornburger P."/>
            <person name="Mueller R.-W."/>
            <person name="Bruemmer F."/>
            <person name="Labrenz M."/>
            <person name="Spormann A.M."/>
            <person name="Op den Camp H."/>
            <person name="Overmann J."/>
            <person name="Amann R."/>
            <person name="Jetten M.S.M."/>
            <person name="Mascher T."/>
            <person name="Medema M.H."/>
            <person name="Devos D.P."/>
            <person name="Kaster A.-K."/>
            <person name="Ovreas L."/>
            <person name="Rohde M."/>
            <person name="Galperin M.Y."/>
            <person name="Jogler C."/>
        </authorList>
    </citation>
    <scope>NUCLEOTIDE SEQUENCE [LARGE SCALE GENOMIC DNA]</scope>
    <source>
        <strain evidence="4 5">Pla133</strain>
    </source>
</reference>
<feature type="transmembrane region" description="Helical" evidence="3">
    <location>
        <begin position="95"/>
        <end position="122"/>
    </location>
</feature>
<name>A0A518BKP8_9BACT</name>
<evidence type="ECO:0000256" key="3">
    <source>
        <dbReference type="SAM" id="Phobius"/>
    </source>
</evidence>
<dbReference type="Gene3D" id="3.40.50.150">
    <property type="entry name" value="Vaccinia Virus protein VP39"/>
    <property type="match status" value="1"/>
</dbReference>
<accession>A0A518BKP8</accession>
<keyword evidence="3" id="KW-0812">Transmembrane</keyword>
<dbReference type="Proteomes" id="UP000316921">
    <property type="component" value="Chromosome"/>
</dbReference>
<dbReference type="RefSeq" id="WP_145065828.1">
    <property type="nucleotide sequence ID" value="NZ_CP036287.1"/>
</dbReference>
<feature type="transmembrane region" description="Helical" evidence="3">
    <location>
        <begin position="134"/>
        <end position="162"/>
    </location>
</feature>
<keyword evidence="1" id="KW-0620">Polyamine biosynthesis</keyword>
<dbReference type="KEGG" id="pbap:Pla133_26420"/>
<sequence>MNSPADGPGGRAPGQNEYGPGRASSAPPGFVVLTAAAVGGAGVMTVELAAVRLIAPWFGSSLTVWTNVLGTVLAALTLGYLLGARLAAGRRPATWLALALGLGAAFTVALPWACTAVCSYFLPADLALAEASAVLTWGSLAASLSLFLPPAAILGAVGPLAVESIQRRRGGHAGTAGGLVLAVSTLGSLAGTFLTSHLALPSLGVSGTFAVAGLALGAAGLIVGAADRGARIAGAVGALAVFGATGTALLGPDPASEVGAVDPSGRRLLGVLESRYQRVRVVEVPSGEPVRRRLEVNERSDSFQSVWQDQAGLLPYGYYYNDFALPPWWTAAERGATPERWNVLLLGLGAGTAWRVLEGSVPLRTKLVGDGVELDPAVVELAREFLDLPTTDASLAVHAGLDARAALLPLVGPYDQIVLDTYANQVEIPPHLGTVEFFDQLARHLSPGGWLTVNVGAFGLQDPLVDALGATIASAFDSEVLALDVPGARNVTLVARRGAGLPDPAGSFWKSGEPVIDALLAPREVPGATRRFPAGGAAPLTDDRTPLLALQRASLAAAAAHQLPGPAFGRSATAELLGAETTMDLESAREASRVYQGAGSLERAYACASLGLQLQPGDLELELRCAAVALAAGRPRAAAPHLDALDAGLGAVELDATAEQWWRARLEENRGWLSESIAREDARNRATERGRGTALVGLGGLALMGGVLATRRRKV</sequence>
<feature type="transmembrane region" description="Helical" evidence="3">
    <location>
        <begin position="30"/>
        <end position="58"/>
    </location>
</feature>
<dbReference type="AlphaFoldDB" id="A0A518BKP8"/>
<evidence type="ECO:0000256" key="2">
    <source>
        <dbReference type="SAM" id="MobiDB-lite"/>
    </source>
</evidence>
<feature type="region of interest" description="Disordered" evidence="2">
    <location>
        <begin position="1"/>
        <end position="23"/>
    </location>
</feature>
<dbReference type="InterPro" id="IPR029063">
    <property type="entry name" value="SAM-dependent_MTases_sf"/>
</dbReference>
<dbReference type="GO" id="GO:0006596">
    <property type="term" value="P:polyamine biosynthetic process"/>
    <property type="evidence" value="ECO:0007669"/>
    <property type="project" value="UniProtKB-KW"/>
</dbReference>
<dbReference type="NCBIfam" id="NF037959">
    <property type="entry name" value="MFS_SpdSyn"/>
    <property type="match status" value="1"/>
</dbReference>
<evidence type="ECO:0000313" key="5">
    <source>
        <dbReference type="Proteomes" id="UP000316921"/>
    </source>
</evidence>
<keyword evidence="3" id="KW-1133">Transmembrane helix</keyword>
<feature type="transmembrane region" description="Helical" evidence="3">
    <location>
        <begin position="232"/>
        <end position="251"/>
    </location>
</feature>
<organism evidence="4 5">
    <name type="scientific">Engelhardtia mirabilis</name>
    <dbReference type="NCBI Taxonomy" id="2528011"/>
    <lineage>
        <taxon>Bacteria</taxon>
        <taxon>Pseudomonadati</taxon>
        <taxon>Planctomycetota</taxon>
        <taxon>Planctomycetia</taxon>
        <taxon>Planctomycetia incertae sedis</taxon>
        <taxon>Engelhardtia</taxon>
    </lineage>
</organism>
<feature type="transmembrane region" description="Helical" evidence="3">
    <location>
        <begin position="64"/>
        <end position="83"/>
    </location>
</feature>
<feature type="transmembrane region" description="Helical" evidence="3">
    <location>
        <begin position="692"/>
        <end position="710"/>
    </location>
</feature>
<protein>
    <submittedName>
        <fullName evidence="4">Spermidine synthase</fullName>
    </submittedName>
</protein>
<dbReference type="EMBL" id="CP036287">
    <property type="protein sequence ID" value="QDU67554.1"/>
    <property type="molecule type" value="Genomic_DNA"/>
</dbReference>
<dbReference type="CDD" id="cd02440">
    <property type="entry name" value="AdoMet_MTases"/>
    <property type="match status" value="1"/>
</dbReference>